<dbReference type="SUPFAM" id="SSF47473">
    <property type="entry name" value="EF-hand"/>
    <property type="match status" value="1"/>
</dbReference>
<evidence type="ECO:0000256" key="2">
    <source>
        <dbReference type="ARBA" id="ARBA00022837"/>
    </source>
</evidence>
<keyword evidence="1" id="KW-0677">Repeat</keyword>
<dbReference type="InterPro" id="IPR050230">
    <property type="entry name" value="CALM/Myosin/TropC-like"/>
</dbReference>
<dbReference type="Pfam" id="PF13499">
    <property type="entry name" value="EF-hand_7"/>
    <property type="match status" value="2"/>
</dbReference>
<organism evidence="4 5">
    <name type="scientific">Tritrichomonas musculus</name>
    <dbReference type="NCBI Taxonomy" id="1915356"/>
    <lineage>
        <taxon>Eukaryota</taxon>
        <taxon>Metamonada</taxon>
        <taxon>Parabasalia</taxon>
        <taxon>Tritrichomonadida</taxon>
        <taxon>Tritrichomonadidae</taxon>
        <taxon>Tritrichomonas</taxon>
    </lineage>
</organism>
<dbReference type="Gene3D" id="1.10.238.10">
    <property type="entry name" value="EF-hand"/>
    <property type="match status" value="2"/>
</dbReference>
<dbReference type="Proteomes" id="UP001470230">
    <property type="component" value="Unassembled WGS sequence"/>
</dbReference>
<dbReference type="SMART" id="SM00054">
    <property type="entry name" value="EFh"/>
    <property type="match status" value="3"/>
</dbReference>
<feature type="domain" description="EF-hand" evidence="3">
    <location>
        <begin position="123"/>
        <end position="158"/>
    </location>
</feature>
<keyword evidence="2" id="KW-0106">Calcium</keyword>
<evidence type="ECO:0000313" key="5">
    <source>
        <dbReference type="Proteomes" id="UP001470230"/>
    </source>
</evidence>
<proteinExistence type="predicted"/>
<accession>A0ABR2JHC0</accession>
<feature type="domain" description="EF-hand" evidence="3">
    <location>
        <begin position="14"/>
        <end position="49"/>
    </location>
</feature>
<dbReference type="InterPro" id="IPR018247">
    <property type="entry name" value="EF_Hand_1_Ca_BS"/>
</dbReference>
<reference evidence="4 5" key="1">
    <citation type="submission" date="2024-04" db="EMBL/GenBank/DDBJ databases">
        <title>Tritrichomonas musculus Genome.</title>
        <authorList>
            <person name="Alves-Ferreira E."/>
            <person name="Grigg M."/>
            <person name="Lorenzi H."/>
            <person name="Galac M."/>
        </authorList>
    </citation>
    <scope>NUCLEOTIDE SEQUENCE [LARGE SCALE GENOMIC DNA]</scope>
    <source>
        <strain evidence="4 5">EAF2021</strain>
    </source>
</reference>
<evidence type="ECO:0000256" key="1">
    <source>
        <dbReference type="ARBA" id="ARBA00022737"/>
    </source>
</evidence>
<dbReference type="CDD" id="cd00051">
    <property type="entry name" value="EFh"/>
    <property type="match status" value="1"/>
</dbReference>
<evidence type="ECO:0000259" key="3">
    <source>
        <dbReference type="PROSITE" id="PS50222"/>
    </source>
</evidence>
<sequence>MSNKSGTTIELSEEQRQEIREAFDQCDSDGSGSIDAKELKIALRALGFEISRDEIRELIQKHSSSTEPTIDFSQFTEIIGQKLFNRDPLVEIRKAFNLFDKDKNGKISLKDLKTATAELGENFTDEELREMIREADRDFDGEINEAEFIEVMKKSGLLDAINSI</sequence>
<dbReference type="InterPro" id="IPR011992">
    <property type="entry name" value="EF-hand-dom_pair"/>
</dbReference>
<gene>
    <name evidence="4" type="ORF">M9Y10_006875</name>
</gene>
<keyword evidence="5" id="KW-1185">Reference proteome</keyword>
<feature type="domain" description="EF-hand" evidence="3">
    <location>
        <begin position="87"/>
        <end position="122"/>
    </location>
</feature>
<dbReference type="PROSITE" id="PS00018">
    <property type="entry name" value="EF_HAND_1"/>
    <property type="match status" value="2"/>
</dbReference>
<name>A0ABR2JHC0_9EUKA</name>
<evidence type="ECO:0000313" key="4">
    <source>
        <dbReference type="EMBL" id="KAK8876655.1"/>
    </source>
</evidence>
<dbReference type="PANTHER" id="PTHR23048:SF59">
    <property type="entry name" value="EF-HAND SUPERFAMILY PROTEIN"/>
    <property type="match status" value="1"/>
</dbReference>
<dbReference type="PROSITE" id="PS50222">
    <property type="entry name" value="EF_HAND_2"/>
    <property type="match status" value="3"/>
</dbReference>
<protein>
    <recommendedName>
        <fullName evidence="3">EF-hand domain-containing protein</fullName>
    </recommendedName>
</protein>
<comment type="caution">
    <text evidence="4">The sequence shown here is derived from an EMBL/GenBank/DDBJ whole genome shotgun (WGS) entry which is preliminary data.</text>
</comment>
<dbReference type="EMBL" id="JAPFFF010000012">
    <property type="protein sequence ID" value="KAK8876655.1"/>
    <property type="molecule type" value="Genomic_DNA"/>
</dbReference>
<dbReference type="PANTHER" id="PTHR23048">
    <property type="entry name" value="MYOSIN LIGHT CHAIN 1, 3"/>
    <property type="match status" value="1"/>
</dbReference>
<dbReference type="InterPro" id="IPR002048">
    <property type="entry name" value="EF_hand_dom"/>
</dbReference>